<reference evidence="4 5" key="2">
    <citation type="submission" date="2018-06" db="EMBL/GenBank/DDBJ databases">
        <authorList>
            <person name="Zhirakovskaya E."/>
        </authorList>
    </citation>
    <scope>NUCLEOTIDE SEQUENCE [LARGE SCALE GENOMIC DNA]</scope>
    <source>
        <strain evidence="4 5">FBKL4.011</strain>
    </source>
</reference>
<gene>
    <name evidence="4" type="ORF">DL897_11155</name>
</gene>
<dbReference type="AlphaFoldDB" id="A0A364K4P0"/>
<dbReference type="Gene3D" id="3.60.21.10">
    <property type="match status" value="1"/>
</dbReference>
<feature type="domain" description="Calcineurin-like phosphoesterase" evidence="3">
    <location>
        <begin position="4"/>
        <end position="193"/>
    </location>
</feature>
<dbReference type="InterPro" id="IPR024654">
    <property type="entry name" value="Calcineurin-like_PHP_lpxH"/>
</dbReference>
<dbReference type="NCBIfam" id="TIGR00040">
    <property type="entry name" value="yfcE"/>
    <property type="match status" value="1"/>
</dbReference>
<dbReference type="Pfam" id="PF12850">
    <property type="entry name" value="Metallophos_2"/>
    <property type="match status" value="1"/>
</dbReference>
<protein>
    <recommendedName>
        <fullName evidence="2">Phosphoesterase</fullName>
        <ecNumber evidence="2">3.1.4.-</ecNumber>
    </recommendedName>
</protein>
<evidence type="ECO:0000256" key="2">
    <source>
        <dbReference type="RuleBase" id="RU362039"/>
    </source>
</evidence>
<evidence type="ECO:0000259" key="3">
    <source>
        <dbReference type="Pfam" id="PF12850"/>
    </source>
</evidence>
<dbReference type="PANTHER" id="PTHR42850">
    <property type="entry name" value="METALLOPHOSPHOESTERASE"/>
    <property type="match status" value="1"/>
</dbReference>
<evidence type="ECO:0000256" key="1">
    <source>
        <dbReference type="ARBA" id="ARBA00008950"/>
    </source>
</evidence>
<dbReference type="GO" id="GO:0016791">
    <property type="term" value="F:phosphatase activity"/>
    <property type="evidence" value="ECO:0007669"/>
    <property type="project" value="TreeGrafter"/>
</dbReference>
<comment type="caution">
    <text evidence="4">The sequence shown here is derived from an EMBL/GenBank/DDBJ whole genome shotgun (WGS) entry which is preliminary data.</text>
</comment>
<dbReference type="Proteomes" id="UP000251213">
    <property type="component" value="Unassembled WGS sequence"/>
</dbReference>
<dbReference type="InterPro" id="IPR000979">
    <property type="entry name" value="Phosphodiesterase_MJ0936/Vps29"/>
</dbReference>
<reference evidence="4 5" key="1">
    <citation type="submission" date="2018-06" db="EMBL/GenBank/DDBJ databases">
        <title>Thermoflavimicrobium daqus sp. nov., a thermophilic microbe isolated from Moutai-flavour Daqu.</title>
        <authorList>
            <person name="Wang X."/>
            <person name="Zhou H."/>
        </authorList>
    </citation>
    <scope>NUCLEOTIDE SEQUENCE [LARGE SCALE GENOMIC DNA]</scope>
    <source>
        <strain evidence="4 5">FBKL4.011</strain>
    </source>
</reference>
<evidence type="ECO:0000313" key="5">
    <source>
        <dbReference type="Proteomes" id="UP000251213"/>
    </source>
</evidence>
<proteinExistence type="inferred from homology"/>
<dbReference type="PIRSF" id="PIRSF000883">
    <property type="entry name" value="Pesterase_MJ0912"/>
    <property type="match status" value="1"/>
</dbReference>
<evidence type="ECO:0000313" key="4">
    <source>
        <dbReference type="EMBL" id="RAL24229.1"/>
    </source>
</evidence>
<dbReference type="PANTHER" id="PTHR42850:SF2">
    <property type="entry name" value="BLL5683 PROTEIN"/>
    <property type="match status" value="1"/>
</dbReference>
<organism evidence="4 5">
    <name type="scientific">Thermoflavimicrobium daqui</name>
    <dbReference type="NCBI Taxonomy" id="2137476"/>
    <lineage>
        <taxon>Bacteria</taxon>
        <taxon>Bacillati</taxon>
        <taxon>Bacillota</taxon>
        <taxon>Bacilli</taxon>
        <taxon>Bacillales</taxon>
        <taxon>Thermoactinomycetaceae</taxon>
        <taxon>Thermoflavimicrobium</taxon>
    </lineage>
</organism>
<keyword evidence="2" id="KW-0479">Metal-binding</keyword>
<comment type="similarity">
    <text evidence="1 2">Belongs to the metallophosphoesterase superfamily. YfcE family.</text>
</comment>
<name>A0A364K4P0_9BACL</name>
<dbReference type="InterPro" id="IPR050126">
    <property type="entry name" value="Ap4A_hydrolase"/>
</dbReference>
<dbReference type="GO" id="GO:0005737">
    <property type="term" value="C:cytoplasm"/>
    <property type="evidence" value="ECO:0007669"/>
    <property type="project" value="TreeGrafter"/>
</dbReference>
<dbReference type="OrthoDB" id="9813918at2"/>
<dbReference type="SUPFAM" id="SSF56300">
    <property type="entry name" value="Metallo-dependent phosphatases"/>
    <property type="match status" value="1"/>
</dbReference>
<dbReference type="InterPro" id="IPR029052">
    <property type="entry name" value="Metallo-depent_PP-like"/>
</dbReference>
<dbReference type="EC" id="3.1.4.-" evidence="2"/>
<keyword evidence="5" id="KW-1185">Reference proteome</keyword>
<dbReference type="GO" id="GO:0046872">
    <property type="term" value="F:metal ion binding"/>
    <property type="evidence" value="ECO:0007669"/>
    <property type="project" value="UniProtKB-KW"/>
</dbReference>
<comment type="cofactor">
    <cofactor evidence="2">
        <name>a divalent metal cation</name>
        <dbReference type="ChEBI" id="CHEBI:60240"/>
    </cofactor>
</comment>
<dbReference type="EMBL" id="QJKK01000005">
    <property type="protein sequence ID" value="RAL24229.1"/>
    <property type="molecule type" value="Genomic_DNA"/>
</dbReference>
<dbReference type="InterPro" id="IPR011152">
    <property type="entry name" value="Pesterase_MJ0912"/>
</dbReference>
<dbReference type="RefSeq" id="WP_113659222.1">
    <property type="nucleotide sequence ID" value="NZ_KZ845667.1"/>
</dbReference>
<sequence>MYKKVAAIYDIHGNDSALEAVIKEILAQEVDLIVVGGDVAWGPEPAAVLKRLHQLDCEVRFVRGNADREVGERYGVEQGLDVLTAEINQWCTDQLSNEEQKFLANLPEWQKIEIEGLGTVLFVHGSPRSDEEAISVNTPEEELKPMFEGIEPFVIVCGHTHIQFDRKACGKRIVNPGSVGLPFGTQAACWALFSNKVELKKTFYDINQAVKQIECSGMPHAGEFAVHILNPPSKGP</sequence>
<accession>A0A364K4P0</accession>